<dbReference type="OrthoDB" id="3784821at2759"/>
<name>A0A4S2N0Z2_9PEZI</name>
<accession>A0A4S2N0Z2</accession>
<feature type="compositionally biased region" description="Pro residues" evidence="1">
    <location>
        <begin position="1"/>
        <end position="11"/>
    </location>
</feature>
<keyword evidence="2" id="KW-1133">Transmembrane helix</keyword>
<feature type="non-terminal residue" evidence="3">
    <location>
        <position position="83"/>
    </location>
</feature>
<evidence type="ECO:0000313" key="3">
    <source>
        <dbReference type="EMBL" id="TGZ82788.1"/>
    </source>
</evidence>
<dbReference type="Proteomes" id="UP000298138">
    <property type="component" value="Unassembled WGS sequence"/>
</dbReference>
<reference evidence="3 4" key="1">
    <citation type="submission" date="2019-04" db="EMBL/GenBank/DDBJ databases">
        <title>Comparative genomics and transcriptomics to analyze fruiting body development in filamentous ascomycetes.</title>
        <authorList>
            <consortium name="DOE Joint Genome Institute"/>
            <person name="Lutkenhaus R."/>
            <person name="Traeger S."/>
            <person name="Breuer J."/>
            <person name="Kuo A."/>
            <person name="Lipzen A."/>
            <person name="Pangilinan J."/>
            <person name="Dilworth D."/>
            <person name="Sandor L."/>
            <person name="Poggeler S."/>
            <person name="Barry K."/>
            <person name="Grigoriev I.V."/>
            <person name="Nowrousian M."/>
        </authorList>
    </citation>
    <scope>NUCLEOTIDE SEQUENCE [LARGE SCALE GENOMIC DNA]</scope>
    <source>
        <strain evidence="3 4">CBS 389.68</strain>
    </source>
</reference>
<dbReference type="STRING" id="341454.A0A4S2N0Z2"/>
<keyword evidence="2" id="KW-0472">Membrane</keyword>
<proteinExistence type="predicted"/>
<organism evidence="3 4">
    <name type="scientific">Ascodesmis nigricans</name>
    <dbReference type="NCBI Taxonomy" id="341454"/>
    <lineage>
        <taxon>Eukaryota</taxon>
        <taxon>Fungi</taxon>
        <taxon>Dikarya</taxon>
        <taxon>Ascomycota</taxon>
        <taxon>Pezizomycotina</taxon>
        <taxon>Pezizomycetes</taxon>
        <taxon>Pezizales</taxon>
        <taxon>Ascodesmidaceae</taxon>
        <taxon>Ascodesmis</taxon>
    </lineage>
</organism>
<sequence length="83" mass="9291">MSSNPPPPPPQARRITKPGPPPQAPKPKFTPTQYKSTQRKVQSIIIALPIALVTSWVLYDRLYLGTERKKFEAPAVEGIVRKD</sequence>
<feature type="transmembrane region" description="Helical" evidence="2">
    <location>
        <begin position="41"/>
        <end position="59"/>
    </location>
</feature>
<dbReference type="InParanoid" id="A0A4S2N0Z2"/>
<evidence type="ECO:0000256" key="1">
    <source>
        <dbReference type="SAM" id="MobiDB-lite"/>
    </source>
</evidence>
<keyword evidence="2" id="KW-0812">Transmembrane</keyword>
<evidence type="ECO:0000256" key="2">
    <source>
        <dbReference type="SAM" id="Phobius"/>
    </source>
</evidence>
<feature type="region of interest" description="Disordered" evidence="1">
    <location>
        <begin position="1"/>
        <end position="35"/>
    </location>
</feature>
<dbReference type="AlphaFoldDB" id="A0A4S2N0Z2"/>
<dbReference type="EMBL" id="ML220114">
    <property type="protein sequence ID" value="TGZ82788.1"/>
    <property type="molecule type" value="Genomic_DNA"/>
</dbReference>
<keyword evidence="4" id="KW-1185">Reference proteome</keyword>
<evidence type="ECO:0000313" key="4">
    <source>
        <dbReference type="Proteomes" id="UP000298138"/>
    </source>
</evidence>
<gene>
    <name evidence="3" type="ORF">EX30DRAFT_339066</name>
</gene>
<protein>
    <submittedName>
        <fullName evidence="3">Uncharacterized protein</fullName>
    </submittedName>
</protein>